<feature type="transmembrane region" description="Helical" evidence="7">
    <location>
        <begin position="37"/>
        <end position="55"/>
    </location>
</feature>
<evidence type="ECO:0000259" key="8">
    <source>
        <dbReference type="Pfam" id="PF00892"/>
    </source>
</evidence>
<feature type="domain" description="EamA" evidence="8">
    <location>
        <begin position="153"/>
        <end position="288"/>
    </location>
</feature>
<evidence type="ECO:0000256" key="6">
    <source>
        <dbReference type="ARBA" id="ARBA00023136"/>
    </source>
</evidence>
<evidence type="ECO:0000256" key="4">
    <source>
        <dbReference type="ARBA" id="ARBA00022692"/>
    </source>
</evidence>
<dbReference type="RefSeq" id="WP_053995196.1">
    <property type="nucleotide sequence ID" value="NZ_CP065643.1"/>
</dbReference>
<dbReference type="InterPro" id="IPR000620">
    <property type="entry name" value="EamA_dom"/>
</dbReference>
<dbReference type="EMBL" id="LGCI01000006">
    <property type="protein sequence ID" value="KOY82295.1"/>
    <property type="molecule type" value="Genomic_DNA"/>
</dbReference>
<gene>
    <name evidence="9" type="ORF">ADM90_11740</name>
</gene>
<dbReference type="SUPFAM" id="SSF103481">
    <property type="entry name" value="Multidrug resistance efflux transporter EmrE"/>
    <property type="match status" value="2"/>
</dbReference>
<dbReference type="PANTHER" id="PTHR32322">
    <property type="entry name" value="INNER MEMBRANE TRANSPORTER"/>
    <property type="match status" value="1"/>
</dbReference>
<feature type="domain" description="EamA" evidence="8">
    <location>
        <begin position="6"/>
        <end position="138"/>
    </location>
</feature>
<sequence>MKIPPYVLLLLATLLWGGNFVIGRAVSDDIPPLTLAFLRWCVAFMVFLPIAYRSLKREWPLLKEHWLIVLILSLTGVAAFNTLVYIGLHYTTSINASLMNSSTPIIIYILSFIFLKERLSKFQLIGTILSLSGVVFIITGGSFASLVGFTFNKGDVIVTIAVCCWSVYSLLIKQYAKRLPGQSTFLVTIVLGLVLLFPFYLYETLEGTATIHWGWSTIAAILYVGVFASIVAFLCWNNGVIQLGANKASIYLNFIPVFATIFAILFLHEKLHAFQIIGGLAVVAGVILAGKTNKQRLPS</sequence>
<evidence type="ECO:0000256" key="1">
    <source>
        <dbReference type="ARBA" id="ARBA00004651"/>
    </source>
</evidence>
<feature type="transmembrane region" description="Helical" evidence="7">
    <location>
        <begin position="248"/>
        <end position="267"/>
    </location>
</feature>
<comment type="caution">
    <text evidence="9">The sequence shown here is derived from an EMBL/GenBank/DDBJ whole genome shotgun (WGS) entry which is preliminary data.</text>
</comment>
<evidence type="ECO:0000313" key="9">
    <source>
        <dbReference type="EMBL" id="KOY82295.1"/>
    </source>
</evidence>
<organism evidence="9 10">
    <name type="scientific">Lysinibacillus macroides</name>
    <dbReference type="NCBI Taxonomy" id="33935"/>
    <lineage>
        <taxon>Bacteria</taxon>
        <taxon>Bacillati</taxon>
        <taxon>Bacillota</taxon>
        <taxon>Bacilli</taxon>
        <taxon>Bacillales</taxon>
        <taxon>Bacillaceae</taxon>
        <taxon>Lysinibacillus</taxon>
    </lineage>
</organism>
<proteinExistence type="inferred from homology"/>
<feature type="transmembrane region" description="Helical" evidence="7">
    <location>
        <begin position="156"/>
        <end position="172"/>
    </location>
</feature>
<keyword evidence="5 7" id="KW-1133">Transmembrane helix</keyword>
<comment type="similarity">
    <text evidence="2">Belongs to the EamA transporter family.</text>
</comment>
<feature type="transmembrane region" description="Helical" evidence="7">
    <location>
        <begin position="273"/>
        <end position="290"/>
    </location>
</feature>
<dbReference type="InterPro" id="IPR050638">
    <property type="entry name" value="AA-Vitamin_Transporters"/>
</dbReference>
<reference evidence="9 10" key="1">
    <citation type="submission" date="2015-07" db="EMBL/GenBank/DDBJ databases">
        <title>Genome sequencing project for genomic taxonomy and phylogenomics of Bacillus-like bacteria.</title>
        <authorList>
            <person name="Liu B."/>
            <person name="Wang J."/>
            <person name="Zhu Y."/>
            <person name="Liu G."/>
            <person name="Chen Q."/>
            <person name="Chen Z."/>
            <person name="Che J."/>
            <person name="Ge C."/>
            <person name="Shi H."/>
            <person name="Pan Z."/>
            <person name="Liu X."/>
        </authorList>
    </citation>
    <scope>NUCLEOTIDE SEQUENCE [LARGE SCALE GENOMIC DNA]</scope>
    <source>
        <strain evidence="9 10">DSM 54</strain>
    </source>
</reference>
<dbReference type="Proteomes" id="UP000037977">
    <property type="component" value="Unassembled WGS sequence"/>
</dbReference>
<comment type="subcellular location">
    <subcellularLocation>
        <location evidence="1">Cell membrane</location>
        <topology evidence="1">Multi-pass membrane protein</topology>
    </subcellularLocation>
</comment>
<dbReference type="AlphaFoldDB" id="A0A0N0CVX2"/>
<keyword evidence="6 7" id="KW-0472">Membrane</keyword>
<keyword evidence="10" id="KW-1185">Reference proteome</keyword>
<keyword evidence="4 7" id="KW-0812">Transmembrane</keyword>
<accession>A0A0N0CVX2</accession>
<dbReference type="InterPro" id="IPR037185">
    <property type="entry name" value="EmrE-like"/>
</dbReference>
<name>A0A0N0CVX2_9BACI</name>
<dbReference type="PATRIC" id="fig|33935.3.peg.4271"/>
<evidence type="ECO:0000256" key="3">
    <source>
        <dbReference type="ARBA" id="ARBA00022475"/>
    </source>
</evidence>
<feature type="transmembrane region" description="Helical" evidence="7">
    <location>
        <begin position="94"/>
        <end position="115"/>
    </location>
</feature>
<feature type="transmembrane region" description="Helical" evidence="7">
    <location>
        <begin position="122"/>
        <end position="144"/>
    </location>
</feature>
<evidence type="ECO:0000256" key="5">
    <source>
        <dbReference type="ARBA" id="ARBA00022989"/>
    </source>
</evidence>
<feature type="transmembrane region" description="Helical" evidence="7">
    <location>
        <begin position="213"/>
        <end position="236"/>
    </location>
</feature>
<feature type="transmembrane region" description="Helical" evidence="7">
    <location>
        <begin position="184"/>
        <end position="201"/>
    </location>
</feature>
<evidence type="ECO:0000313" key="10">
    <source>
        <dbReference type="Proteomes" id="UP000037977"/>
    </source>
</evidence>
<feature type="transmembrane region" description="Helical" evidence="7">
    <location>
        <begin position="67"/>
        <end position="88"/>
    </location>
</feature>
<dbReference type="PANTHER" id="PTHR32322:SF18">
    <property type="entry name" value="S-ADENOSYLMETHIONINE_S-ADENOSYLHOMOCYSTEINE TRANSPORTER"/>
    <property type="match status" value="1"/>
</dbReference>
<dbReference type="OrthoDB" id="9805239at2"/>
<evidence type="ECO:0000256" key="7">
    <source>
        <dbReference type="SAM" id="Phobius"/>
    </source>
</evidence>
<dbReference type="Pfam" id="PF00892">
    <property type="entry name" value="EamA"/>
    <property type="match status" value="2"/>
</dbReference>
<protein>
    <submittedName>
        <fullName evidence="9">Antibiotic transporter</fullName>
    </submittedName>
</protein>
<keyword evidence="3" id="KW-1003">Cell membrane</keyword>
<dbReference type="GO" id="GO:0005886">
    <property type="term" value="C:plasma membrane"/>
    <property type="evidence" value="ECO:0007669"/>
    <property type="project" value="UniProtKB-SubCell"/>
</dbReference>
<evidence type="ECO:0000256" key="2">
    <source>
        <dbReference type="ARBA" id="ARBA00007362"/>
    </source>
</evidence>
<dbReference type="STRING" id="33935.ADM90_11740"/>
<dbReference type="Gene3D" id="1.10.3730.20">
    <property type="match status" value="1"/>
</dbReference>